<gene>
    <name evidence="12" type="ORF">EGW08_018696</name>
</gene>
<feature type="transmembrane region" description="Helical" evidence="10">
    <location>
        <begin position="208"/>
        <end position="234"/>
    </location>
</feature>
<evidence type="ECO:0000256" key="8">
    <source>
        <dbReference type="ARBA" id="ARBA00023224"/>
    </source>
</evidence>
<keyword evidence="13" id="KW-1185">Reference proteome</keyword>
<feature type="region of interest" description="Disordered" evidence="9">
    <location>
        <begin position="1"/>
        <end position="20"/>
    </location>
</feature>
<dbReference type="EMBL" id="RQTK01000926">
    <property type="protein sequence ID" value="RUS73538.1"/>
    <property type="molecule type" value="Genomic_DNA"/>
</dbReference>
<dbReference type="STRING" id="188477.A0A3S1H724"/>
<keyword evidence="6 10" id="KW-0472">Membrane</keyword>
<keyword evidence="3 10" id="KW-0812">Transmembrane</keyword>
<dbReference type="Pfam" id="PF00001">
    <property type="entry name" value="7tm_1"/>
    <property type="match status" value="1"/>
</dbReference>
<proteinExistence type="predicted"/>
<keyword evidence="4 10" id="KW-1133">Transmembrane helix</keyword>
<keyword evidence="8" id="KW-0807">Transducer</keyword>
<evidence type="ECO:0000256" key="3">
    <source>
        <dbReference type="ARBA" id="ARBA00022692"/>
    </source>
</evidence>
<feature type="compositionally biased region" description="Polar residues" evidence="9">
    <location>
        <begin position="1"/>
        <end position="13"/>
    </location>
</feature>
<dbReference type="InterPro" id="IPR017452">
    <property type="entry name" value="GPCR_Rhodpsn_7TM"/>
</dbReference>
<feature type="transmembrane region" description="Helical" evidence="10">
    <location>
        <begin position="112"/>
        <end position="134"/>
    </location>
</feature>
<feature type="region of interest" description="Disordered" evidence="9">
    <location>
        <begin position="252"/>
        <end position="273"/>
    </location>
</feature>
<keyword evidence="2" id="KW-1003">Cell membrane</keyword>
<dbReference type="PANTHER" id="PTHR24228:SF59">
    <property type="entry name" value="NEUROPEPTIDE RECEPTOR 15"/>
    <property type="match status" value="1"/>
</dbReference>
<evidence type="ECO:0000256" key="2">
    <source>
        <dbReference type="ARBA" id="ARBA00022475"/>
    </source>
</evidence>
<evidence type="ECO:0000256" key="9">
    <source>
        <dbReference type="SAM" id="MobiDB-lite"/>
    </source>
</evidence>
<keyword evidence="7" id="KW-0675">Receptor</keyword>
<evidence type="ECO:0000256" key="4">
    <source>
        <dbReference type="ARBA" id="ARBA00022989"/>
    </source>
</evidence>
<feature type="transmembrane region" description="Helical" evidence="10">
    <location>
        <begin position="36"/>
        <end position="59"/>
    </location>
</feature>
<evidence type="ECO:0000256" key="6">
    <source>
        <dbReference type="ARBA" id="ARBA00023136"/>
    </source>
</evidence>
<feature type="domain" description="G-protein coupled receptors family 1 profile" evidence="11">
    <location>
        <begin position="51"/>
        <end position="345"/>
    </location>
</feature>
<sequence>MDSNLSSEANSTAPGIPGVERGSQTMESVFVIVQPVISWMLIGTGIVGIPANILIVIVFCKMGVSSPFQISCTGLAISDLLCVVASVMCGATALGVFRHVVSEREDQDLNNIVAGLPQIVFSRITALLTAWISLERFLSVVYPMKVKFIITRRVTTVVISAIFGCGCSLLFVVSVGYMNGFHGDQDSNGTTLNLELNEGLSLHGFRQFIRVSFGLVLPVLAWGTVVFCTLFLIVRLRQSTKWKRAKTPIQAGISSPSGGPNAGRHTEECKESTQLPPKERRIINIVVVIACVFLVSTLPMSAHLVAGVTLPEYSENGRIRHLVVMNGLACVFISELNSCVNIIIYAVSGNQFRSVLLRMFGFSPR</sequence>
<name>A0A3S1H724_ELYCH</name>
<protein>
    <recommendedName>
        <fullName evidence="11">G-protein coupled receptors family 1 profile domain-containing protein</fullName>
    </recommendedName>
</protein>
<evidence type="ECO:0000256" key="1">
    <source>
        <dbReference type="ARBA" id="ARBA00004651"/>
    </source>
</evidence>
<keyword evidence="5" id="KW-0297">G-protein coupled receptor</keyword>
<evidence type="ECO:0000313" key="12">
    <source>
        <dbReference type="EMBL" id="RUS73538.1"/>
    </source>
</evidence>
<dbReference type="InterPro" id="IPR000276">
    <property type="entry name" value="GPCR_Rhodpsn"/>
</dbReference>
<evidence type="ECO:0000256" key="7">
    <source>
        <dbReference type="ARBA" id="ARBA00023170"/>
    </source>
</evidence>
<dbReference type="Gene3D" id="1.20.1070.10">
    <property type="entry name" value="Rhodopsin 7-helix transmembrane proteins"/>
    <property type="match status" value="1"/>
</dbReference>
<evidence type="ECO:0000259" key="11">
    <source>
        <dbReference type="PROSITE" id="PS50262"/>
    </source>
</evidence>
<dbReference type="GO" id="GO:0004930">
    <property type="term" value="F:G protein-coupled receptor activity"/>
    <property type="evidence" value="ECO:0007669"/>
    <property type="project" value="UniProtKB-KW"/>
</dbReference>
<evidence type="ECO:0000313" key="13">
    <source>
        <dbReference type="Proteomes" id="UP000271974"/>
    </source>
</evidence>
<dbReference type="GO" id="GO:0005886">
    <property type="term" value="C:plasma membrane"/>
    <property type="evidence" value="ECO:0007669"/>
    <property type="project" value="UniProtKB-SubCell"/>
</dbReference>
<feature type="compositionally biased region" description="Basic and acidic residues" evidence="9">
    <location>
        <begin position="264"/>
        <end position="273"/>
    </location>
</feature>
<comment type="subcellular location">
    <subcellularLocation>
        <location evidence="1">Cell membrane</location>
        <topology evidence="1">Multi-pass membrane protein</topology>
    </subcellularLocation>
</comment>
<feature type="transmembrane region" description="Helical" evidence="10">
    <location>
        <begin position="322"/>
        <end position="348"/>
    </location>
</feature>
<dbReference type="PRINTS" id="PR00237">
    <property type="entry name" value="GPCRRHODOPSN"/>
</dbReference>
<feature type="transmembrane region" description="Helical" evidence="10">
    <location>
        <begin position="80"/>
        <end position="100"/>
    </location>
</feature>
<comment type="caution">
    <text evidence="12">The sequence shown here is derived from an EMBL/GenBank/DDBJ whole genome shotgun (WGS) entry which is preliminary data.</text>
</comment>
<dbReference type="Proteomes" id="UP000271974">
    <property type="component" value="Unassembled WGS sequence"/>
</dbReference>
<feature type="transmembrane region" description="Helical" evidence="10">
    <location>
        <begin position="154"/>
        <end position="178"/>
    </location>
</feature>
<organism evidence="12 13">
    <name type="scientific">Elysia chlorotica</name>
    <name type="common">Eastern emerald elysia</name>
    <name type="synonym">Sea slug</name>
    <dbReference type="NCBI Taxonomy" id="188477"/>
    <lineage>
        <taxon>Eukaryota</taxon>
        <taxon>Metazoa</taxon>
        <taxon>Spiralia</taxon>
        <taxon>Lophotrochozoa</taxon>
        <taxon>Mollusca</taxon>
        <taxon>Gastropoda</taxon>
        <taxon>Heterobranchia</taxon>
        <taxon>Euthyneura</taxon>
        <taxon>Panpulmonata</taxon>
        <taxon>Sacoglossa</taxon>
        <taxon>Placobranchoidea</taxon>
        <taxon>Plakobranchidae</taxon>
        <taxon>Elysia</taxon>
    </lineage>
</organism>
<feature type="transmembrane region" description="Helical" evidence="10">
    <location>
        <begin position="282"/>
        <end position="302"/>
    </location>
</feature>
<evidence type="ECO:0000256" key="5">
    <source>
        <dbReference type="ARBA" id="ARBA00023040"/>
    </source>
</evidence>
<dbReference type="OrthoDB" id="6094306at2759"/>
<reference evidence="12 13" key="1">
    <citation type="submission" date="2019-01" db="EMBL/GenBank/DDBJ databases">
        <title>A draft genome assembly of the solar-powered sea slug Elysia chlorotica.</title>
        <authorList>
            <person name="Cai H."/>
            <person name="Li Q."/>
            <person name="Fang X."/>
            <person name="Li J."/>
            <person name="Curtis N.E."/>
            <person name="Altenburger A."/>
            <person name="Shibata T."/>
            <person name="Feng M."/>
            <person name="Maeda T."/>
            <person name="Schwartz J.A."/>
            <person name="Shigenobu S."/>
            <person name="Lundholm N."/>
            <person name="Nishiyama T."/>
            <person name="Yang H."/>
            <person name="Hasebe M."/>
            <person name="Li S."/>
            <person name="Pierce S.K."/>
            <person name="Wang J."/>
        </authorList>
    </citation>
    <scope>NUCLEOTIDE SEQUENCE [LARGE SCALE GENOMIC DNA]</scope>
    <source>
        <strain evidence="12">EC2010</strain>
        <tissue evidence="12">Whole organism of an adult</tissue>
    </source>
</reference>
<dbReference type="SUPFAM" id="SSF81321">
    <property type="entry name" value="Family A G protein-coupled receptor-like"/>
    <property type="match status" value="1"/>
</dbReference>
<dbReference type="PROSITE" id="PS50262">
    <property type="entry name" value="G_PROTEIN_RECEP_F1_2"/>
    <property type="match status" value="1"/>
</dbReference>
<dbReference type="PANTHER" id="PTHR24228">
    <property type="entry name" value="B2 BRADYKININ RECEPTOR/ANGIOTENSIN II RECEPTOR"/>
    <property type="match status" value="1"/>
</dbReference>
<accession>A0A3S1H724</accession>
<dbReference type="AlphaFoldDB" id="A0A3S1H724"/>
<evidence type="ECO:0000256" key="10">
    <source>
        <dbReference type="SAM" id="Phobius"/>
    </source>
</evidence>